<sequence>MSPTIQITSLFYEVEARAAKTRG</sequence>
<organism evidence="1 2">
    <name type="scientific">Fusarium torulosum</name>
    <dbReference type="NCBI Taxonomy" id="33205"/>
    <lineage>
        <taxon>Eukaryota</taxon>
        <taxon>Fungi</taxon>
        <taxon>Dikarya</taxon>
        <taxon>Ascomycota</taxon>
        <taxon>Pezizomycotina</taxon>
        <taxon>Sordariomycetes</taxon>
        <taxon>Hypocreomycetidae</taxon>
        <taxon>Hypocreales</taxon>
        <taxon>Nectriaceae</taxon>
        <taxon>Fusarium</taxon>
    </lineage>
</organism>
<reference evidence="1" key="1">
    <citation type="submission" date="2018-03" db="EMBL/GenBank/DDBJ databases">
        <authorList>
            <person name="Guldener U."/>
        </authorList>
    </citation>
    <scope>NUCLEOTIDE SEQUENCE</scope>
</reference>
<dbReference type="Proteomes" id="UP001187734">
    <property type="component" value="Unassembled WGS sequence"/>
</dbReference>
<dbReference type="AlphaFoldDB" id="A0AAE8MMJ8"/>
<dbReference type="EMBL" id="ONZP01001152">
    <property type="protein sequence ID" value="SPJ93277.1"/>
    <property type="molecule type" value="Genomic_DNA"/>
</dbReference>
<evidence type="ECO:0000313" key="2">
    <source>
        <dbReference type="Proteomes" id="UP001187734"/>
    </source>
</evidence>
<evidence type="ECO:0000313" key="1">
    <source>
        <dbReference type="EMBL" id="SPJ93277.1"/>
    </source>
</evidence>
<gene>
    <name evidence="1" type="ORF">FTOL_13883</name>
</gene>
<keyword evidence="2" id="KW-1185">Reference proteome</keyword>
<name>A0AAE8MMJ8_9HYPO</name>
<proteinExistence type="predicted"/>
<protein>
    <submittedName>
        <fullName evidence="1">Uncharacterized protein</fullName>
    </submittedName>
</protein>
<comment type="caution">
    <text evidence="1">The sequence shown here is derived from an EMBL/GenBank/DDBJ whole genome shotgun (WGS) entry which is preliminary data.</text>
</comment>
<accession>A0AAE8MMJ8</accession>